<evidence type="ECO:0000256" key="3">
    <source>
        <dbReference type="SAM" id="SignalP"/>
    </source>
</evidence>
<sequence>MGAGRAISLLIVVAAMAGCTAAVPDPGFNDPYEAQNRRVHAFNTSVDEGIVSRAGRTYVAVASPTVRTGVSNVADTLSLPRTVVNQVLQGRLLRAGRNTLRFAVNATLGFGGIADVAADMGLEHDETDFGETLHVWGVAEGAYLEVPFVGPTTQRDLAGSVVDIFLNPLDPRLEPGQRRAKLALRVLDKVGERADYAASIDSVLHESADSYSQVRLMYLQNRRYELGATPPEAVDADPLALDTEGF</sequence>
<dbReference type="EMBL" id="FNPF01000001">
    <property type="protein sequence ID" value="SDX85215.1"/>
    <property type="molecule type" value="Genomic_DNA"/>
</dbReference>
<gene>
    <name evidence="4" type="ORF">SAMN05444340_101145</name>
</gene>
<evidence type="ECO:0000313" key="4">
    <source>
        <dbReference type="EMBL" id="SDX85215.1"/>
    </source>
</evidence>
<feature type="chain" id="PRO_5011707928" evidence="3">
    <location>
        <begin position="18"/>
        <end position="246"/>
    </location>
</feature>
<dbReference type="RefSeq" id="WP_089877732.1">
    <property type="nucleotide sequence ID" value="NZ_FNPF01000001.1"/>
</dbReference>
<dbReference type="AlphaFoldDB" id="A0A1H3F2V9"/>
<keyword evidence="4" id="KW-0449">Lipoprotein</keyword>
<evidence type="ECO:0000313" key="5">
    <source>
        <dbReference type="Proteomes" id="UP000199286"/>
    </source>
</evidence>
<proteinExistence type="inferred from homology"/>
<dbReference type="PROSITE" id="PS51257">
    <property type="entry name" value="PROKAR_LIPOPROTEIN"/>
    <property type="match status" value="1"/>
</dbReference>
<dbReference type="Proteomes" id="UP000199286">
    <property type="component" value="Unassembled WGS sequence"/>
</dbReference>
<dbReference type="PANTHER" id="PTHR30035:SF3">
    <property type="entry name" value="INTERMEMBRANE PHOSPHOLIPID TRANSPORT SYSTEM LIPOPROTEIN MLAA"/>
    <property type="match status" value="1"/>
</dbReference>
<accession>A0A1H3F2V9</accession>
<feature type="signal peptide" evidence="3">
    <location>
        <begin position="1"/>
        <end position="17"/>
    </location>
</feature>
<protein>
    <submittedName>
        <fullName evidence="4">Phospholipid-binding lipoprotein MlaA</fullName>
    </submittedName>
</protein>
<dbReference type="GO" id="GO:0016020">
    <property type="term" value="C:membrane"/>
    <property type="evidence" value="ECO:0007669"/>
    <property type="project" value="InterPro"/>
</dbReference>
<dbReference type="InterPro" id="IPR007428">
    <property type="entry name" value="MlaA"/>
</dbReference>
<dbReference type="OrthoDB" id="9785326at2"/>
<evidence type="ECO:0000256" key="1">
    <source>
        <dbReference type="ARBA" id="ARBA00010634"/>
    </source>
</evidence>
<keyword evidence="2 3" id="KW-0732">Signal</keyword>
<organism evidence="4 5">
    <name type="scientific">Citreimonas salinaria</name>
    <dbReference type="NCBI Taxonomy" id="321339"/>
    <lineage>
        <taxon>Bacteria</taxon>
        <taxon>Pseudomonadati</taxon>
        <taxon>Pseudomonadota</taxon>
        <taxon>Alphaproteobacteria</taxon>
        <taxon>Rhodobacterales</taxon>
        <taxon>Roseobacteraceae</taxon>
        <taxon>Citreimonas</taxon>
    </lineage>
</organism>
<reference evidence="4 5" key="1">
    <citation type="submission" date="2016-10" db="EMBL/GenBank/DDBJ databases">
        <authorList>
            <person name="de Groot N.N."/>
        </authorList>
    </citation>
    <scope>NUCLEOTIDE SEQUENCE [LARGE SCALE GENOMIC DNA]</scope>
    <source>
        <strain evidence="4 5">DSM 26880</strain>
    </source>
</reference>
<dbReference type="GO" id="GO:0120010">
    <property type="term" value="P:intermembrane phospholipid transfer"/>
    <property type="evidence" value="ECO:0007669"/>
    <property type="project" value="TreeGrafter"/>
</dbReference>
<keyword evidence="5" id="KW-1185">Reference proteome</keyword>
<dbReference type="PANTHER" id="PTHR30035">
    <property type="entry name" value="LIPOPROTEIN VACJ-RELATED"/>
    <property type="match status" value="1"/>
</dbReference>
<dbReference type="PRINTS" id="PR01805">
    <property type="entry name" value="VACJLIPOPROT"/>
</dbReference>
<comment type="similarity">
    <text evidence="1">Belongs to the MlaA family.</text>
</comment>
<dbReference type="STRING" id="321339.SAMN05444340_101145"/>
<dbReference type="Pfam" id="PF04333">
    <property type="entry name" value="MlaA"/>
    <property type="match status" value="1"/>
</dbReference>
<evidence type="ECO:0000256" key="2">
    <source>
        <dbReference type="ARBA" id="ARBA00022729"/>
    </source>
</evidence>
<name>A0A1H3F2V9_9RHOB</name>